<dbReference type="PANTHER" id="PTHR38790:SF4">
    <property type="entry name" value="2EXR DOMAIN-CONTAINING PROTEIN"/>
    <property type="match status" value="1"/>
</dbReference>
<comment type="caution">
    <text evidence="3">The sequence shown here is derived from an EMBL/GenBank/DDBJ whole genome shotgun (WGS) entry which is preliminary data.</text>
</comment>
<dbReference type="EMBL" id="JAGTJR010000029">
    <property type="protein sequence ID" value="KAH7039419.1"/>
    <property type="molecule type" value="Genomic_DNA"/>
</dbReference>
<dbReference type="InterPro" id="IPR056632">
    <property type="entry name" value="DUF7730"/>
</dbReference>
<feature type="chain" id="PRO_5047404541" description="DUF7730 domain-containing protein" evidence="1">
    <location>
        <begin position="25"/>
        <end position="303"/>
    </location>
</feature>
<reference evidence="3 4" key="1">
    <citation type="journal article" date="2021" name="Nat. Commun.">
        <title>Genetic determinants of endophytism in the Arabidopsis root mycobiome.</title>
        <authorList>
            <person name="Mesny F."/>
            <person name="Miyauchi S."/>
            <person name="Thiergart T."/>
            <person name="Pickel B."/>
            <person name="Atanasova L."/>
            <person name="Karlsson M."/>
            <person name="Huettel B."/>
            <person name="Barry K.W."/>
            <person name="Haridas S."/>
            <person name="Chen C."/>
            <person name="Bauer D."/>
            <person name="Andreopoulos W."/>
            <person name="Pangilinan J."/>
            <person name="LaButti K."/>
            <person name="Riley R."/>
            <person name="Lipzen A."/>
            <person name="Clum A."/>
            <person name="Drula E."/>
            <person name="Henrissat B."/>
            <person name="Kohler A."/>
            <person name="Grigoriev I.V."/>
            <person name="Martin F.M."/>
            <person name="Hacquard S."/>
        </authorList>
    </citation>
    <scope>NUCLEOTIDE SEQUENCE [LARGE SCALE GENOMIC DNA]</scope>
    <source>
        <strain evidence="3 4">MPI-SDFR-AT-0080</strain>
    </source>
</reference>
<keyword evidence="1" id="KW-0732">Signal</keyword>
<accession>A0ABQ8G0H9</accession>
<proteinExistence type="predicted"/>
<dbReference type="Proteomes" id="UP000774617">
    <property type="component" value="Unassembled WGS sequence"/>
</dbReference>
<evidence type="ECO:0000313" key="3">
    <source>
        <dbReference type="EMBL" id="KAH7039419.1"/>
    </source>
</evidence>
<feature type="domain" description="DUF7730" evidence="2">
    <location>
        <begin position="64"/>
        <end position="256"/>
    </location>
</feature>
<feature type="signal peptide" evidence="1">
    <location>
        <begin position="1"/>
        <end position="24"/>
    </location>
</feature>
<evidence type="ECO:0000259" key="2">
    <source>
        <dbReference type="Pfam" id="PF24864"/>
    </source>
</evidence>
<organism evidence="3 4">
    <name type="scientific">Macrophomina phaseolina</name>
    <dbReference type="NCBI Taxonomy" id="35725"/>
    <lineage>
        <taxon>Eukaryota</taxon>
        <taxon>Fungi</taxon>
        <taxon>Dikarya</taxon>
        <taxon>Ascomycota</taxon>
        <taxon>Pezizomycotina</taxon>
        <taxon>Dothideomycetes</taxon>
        <taxon>Dothideomycetes incertae sedis</taxon>
        <taxon>Botryosphaeriales</taxon>
        <taxon>Botryosphaeriaceae</taxon>
        <taxon>Macrophomina</taxon>
    </lineage>
</organism>
<protein>
    <recommendedName>
        <fullName evidence="2">DUF7730 domain-containing protein</fullName>
    </recommendedName>
</protein>
<evidence type="ECO:0000313" key="4">
    <source>
        <dbReference type="Proteomes" id="UP000774617"/>
    </source>
</evidence>
<sequence length="303" mass="34400">MVSAGVRCLLSILTCCWVMPPRRTCGHGAALERAKAEHALDDKENLPIPLPSFRRSVSQFPAVKQSCPLFTLPTEIRLQIYEYVLADPGVVHLFLRRRRVGHIRCTAPHRDPERSCMADLVDVSTYHKHYELQSSSANTALLRTCRAIYQEAVDVLYSANTFDASHPQTFVCFARTIPPQRLASISSLQVAWLSWWTPLGYESERGFSDGAPMWWKPLWEIAATQMPGLKHVRLHLHKIEKYSWREAEELLLRDLLPLRGLSSFNLERTGFPEPTLLVTGEVRPVFSDLGSKIKDIVCAPRTP</sequence>
<name>A0ABQ8G0H9_9PEZI</name>
<dbReference type="Pfam" id="PF24864">
    <property type="entry name" value="DUF7730"/>
    <property type="match status" value="1"/>
</dbReference>
<keyword evidence="4" id="KW-1185">Reference proteome</keyword>
<gene>
    <name evidence="3" type="ORF">B0J12DRAFT_675531</name>
</gene>
<dbReference type="PANTHER" id="PTHR38790">
    <property type="entry name" value="2EXR DOMAIN-CONTAINING PROTEIN-RELATED"/>
    <property type="match status" value="1"/>
</dbReference>
<evidence type="ECO:0000256" key="1">
    <source>
        <dbReference type="SAM" id="SignalP"/>
    </source>
</evidence>